<reference evidence="1 2" key="1">
    <citation type="submission" date="2022-06" db="EMBL/GenBank/DDBJ databases">
        <title>Actinoplanes abujensis sp. nov., isolated from Nigerian arid soil.</title>
        <authorList>
            <person name="Ding P."/>
        </authorList>
    </citation>
    <scope>NUCLEOTIDE SEQUENCE [LARGE SCALE GENOMIC DNA]</scope>
    <source>
        <strain evidence="2">TRM88002</strain>
    </source>
</reference>
<comment type="caution">
    <text evidence="1">The sequence shown here is derived from an EMBL/GenBank/DDBJ whole genome shotgun (WGS) entry which is preliminary data.</text>
</comment>
<sequence>MITRAEAEAIAARWARNESEQRGYGCEPMLSEFDLGYVIWTRQPTSVRSVPGDGARTVIDRETGVLSTWPGVPPEEIAAIYRDRRPSPPGTVDPVVALHRLTRRRPTPTTAAHLTVGERLFRAQGAKGDQRISHHPLVVDRLDRLGAESQVRGVERHAELIALSDALHEATRARGREFALDDARAWLTGATFAAFLVRDQGDPVGGQEHRPCETCISVLVDLAVLPWSDRAFASEWRHGSDRVPVAGRFPHEVARTLAGGGWIGAGTGSQGADAVDRAVEASGGRLSPFEAARAAVADFPGVRCARRGPGLRRAIRLLRLDPVPGAHSAAALAEFAELTGVPLFPIGIEGGDAVVTIDELGRVFVFDQGGEWFVGSTLDEALTGLLTGDGPARRVRDDGTW</sequence>
<evidence type="ECO:0000313" key="2">
    <source>
        <dbReference type="Proteomes" id="UP001523216"/>
    </source>
</evidence>
<dbReference type="Pfam" id="PF14431">
    <property type="entry name" value="YwqJ-deaminase"/>
    <property type="match status" value="1"/>
</dbReference>
<keyword evidence="2" id="KW-1185">Reference proteome</keyword>
<dbReference type="EMBL" id="JAMQOL010000053">
    <property type="protein sequence ID" value="MCM4082938.1"/>
    <property type="molecule type" value="Genomic_DNA"/>
</dbReference>
<proteinExistence type="predicted"/>
<protein>
    <submittedName>
        <fullName evidence="1">SUKH-3 domain-containing protein</fullName>
    </submittedName>
</protein>
<dbReference type="InterPro" id="IPR025850">
    <property type="entry name" value="SUKH-3"/>
</dbReference>
<dbReference type="Proteomes" id="UP001523216">
    <property type="component" value="Unassembled WGS sequence"/>
</dbReference>
<organism evidence="1 2">
    <name type="scientific">Paractinoplanes hotanensis</name>
    <dbReference type="NCBI Taxonomy" id="2906497"/>
    <lineage>
        <taxon>Bacteria</taxon>
        <taxon>Bacillati</taxon>
        <taxon>Actinomycetota</taxon>
        <taxon>Actinomycetes</taxon>
        <taxon>Micromonosporales</taxon>
        <taxon>Micromonosporaceae</taxon>
        <taxon>Paractinoplanes</taxon>
    </lineage>
</organism>
<name>A0ABT0YBR0_9ACTN</name>
<dbReference type="RefSeq" id="WP_251802657.1">
    <property type="nucleotide sequence ID" value="NZ_JAMQOL010000053.1"/>
</dbReference>
<dbReference type="Pfam" id="PF14433">
    <property type="entry name" value="SUKH-3"/>
    <property type="match status" value="1"/>
</dbReference>
<accession>A0ABT0YBR0</accession>
<evidence type="ECO:0000313" key="1">
    <source>
        <dbReference type="EMBL" id="MCM4082938.1"/>
    </source>
</evidence>
<gene>
    <name evidence="1" type="ORF">LXN57_35805</name>
</gene>
<dbReference type="InterPro" id="IPR025968">
    <property type="entry name" value="YwqJ_deaminase"/>
</dbReference>